<feature type="repeat" description="PPR" evidence="2">
    <location>
        <begin position="525"/>
        <end position="555"/>
    </location>
</feature>
<dbReference type="FunFam" id="1.25.40.10:FF:000285">
    <property type="entry name" value="Pentatricopeptide repeat-containing protein, chloroplastic"/>
    <property type="match status" value="1"/>
</dbReference>
<keyword evidence="4" id="KW-1185">Reference proteome</keyword>
<feature type="repeat" description="PPR" evidence="2">
    <location>
        <begin position="556"/>
        <end position="590"/>
    </location>
</feature>
<dbReference type="GO" id="GO:0003723">
    <property type="term" value="F:RNA binding"/>
    <property type="evidence" value="ECO:0007669"/>
    <property type="project" value="InterPro"/>
</dbReference>
<organism evidence="3 4">
    <name type="scientific">Citrus x changshan-huyou</name>
    <dbReference type="NCBI Taxonomy" id="2935761"/>
    <lineage>
        <taxon>Eukaryota</taxon>
        <taxon>Viridiplantae</taxon>
        <taxon>Streptophyta</taxon>
        <taxon>Embryophyta</taxon>
        <taxon>Tracheophyta</taxon>
        <taxon>Spermatophyta</taxon>
        <taxon>Magnoliopsida</taxon>
        <taxon>eudicotyledons</taxon>
        <taxon>Gunneridae</taxon>
        <taxon>Pentapetalae</taxon>
        <taxon>rosids</taxon>
        <taxon>malvids</taxon>
        <taxon>Sapindales</taxon>
        <taxon>Rutaceae</taxon>
        <taxon>Aurantioideae</taxon>
        <taxon>Citrus</taxon>
    </lineage>
</organism>
<dbReference type="Pfam" id="PF13041">
    <property type="entry name" value="PPR_2"/>
    <property type="match status" value="3"/>
</dbReference>
<dbReference type="InterPro" id="IPR011990">
    <property type="entry name" value="TPR-like_helical_dom_sf"/>
</dbReference>
<protein>
    <recommendedName>
        <fullName evidence="5">Pentatricopeptide repeat-containing protein</fullName>
    </recommendedName>
</protein>
<dbReference type="EMBL" id="JBCGBO010000003">
    <property type="protein sequence ID" value="KAK9216085.1"/>
    <property type="molecule type" value="Genomic_DNA"/>
</dbReference>
<dbReference type="FunFam" id="1.25.40.10:FF:000730">
    <property type="entry name" value="Pentatricopeptide repeat-containing protein, chloroplastic"/>
    <property type="match status" value="1"/>
</dbReference>
<proteinExistence type="predicted"/>
<gene>
    <name evidence="3" type="ORF">WN944_008092</name>
</gene>
<dbReference type="InterPro" id="IPR002885">
    <property type="entry name" value="PPR_rpt"/>
</dbReference>
<name>A0AAP0MTN1_9ROSI</name>
<dbReference type="PROSITE" id="PS51375">
    <property type="entry name" value="PPR"/>
    <property type="match status" value="6"/>
</dbReference>
<evidence type="ECO:0008006" key="5">
    <source>
        <dbReference type="Google" id="ProtNLM"/>
    </source>
</evidence>
<feature type="repeat" description="PPR" evidence="2">
    <location>
        <begin position="354"/>
        <end position="388"/>
    </location>
</feature>
<evidence type="ECO:0000313" key="4">
    <source>
        <dbReference type="Proteomes" id="UP001428341"/>
    </source>
</evidence>
<dbReference type="PANTHER" id="PTHR47926:SF411">
    <property type="entry name" value="PENTATRICOPEPTIDE REPEAT-CONTAINING PROTEIN"/>
    <property type="match status" value="1"/>
</dbReference>
<dbReference type="Pfam" id="PF01535">
    <property type="entry name" value="PPR"/>
    <property type="match status" value="4"/>
</dbReference>
<evidence type="ECO:0000256" key="1">
    <source>
        <dbReference type="ARBA" id="ARBA00022737"/>
    </source>
</evidence>
<sequence length="650" mass="73199">MLSLTLFSSQFSLFQQSSLLNIQPLQSPKQKHSSKTINSNYQKNPNDCRCFYRETTNSHTNFHKSSDDFSLQDNADAESSHAPSVSQSVDSNLLAIWLRSCNTVKQVKRIHAIVLKSLRKSVLYVDNNLISVYVKLGKLVEARKVFDKMSERNVVSWTAMVNGYSRFGFVDEAFMLFSESIRTGVRGNEKMFVCVMNLCGRRLDFELGRQIHASILKCHCRNLIVDSAILHFYAQFGDFSSAFCAFDGMSERDVVSWTAMITACSQQARGDEAIFMFSRMLSEGFLPNEFTVCSVLKACGEERALKLGRQLHAAIVKKLYKDDVFIRTSLVDMYAKCGEILDSRRVFDEMGNRNTVTWTSIIAGYAREGLGEEAIGLFRVMKRRKIHANNLTIVSILKACGLIGAFQLGKEVHAQIIKNFIQSNEHIGSTLVWFYCKNGEFPVASKVLQQMPLRDVVSWTAIISGYACLGHESEALDFLKDMLEEGVEPNPFTYSSALKACAKLENVSQGMLIHSSVKKTTSLSNVYVGSALINMYAKCGYISEASQVFDNMPERNLFTWKSMIVGYARNGLCQEALKLMYRMQAEGFEVDDYILITVYNACGDIEWNAESSSGKHEVLVTVRKLAFSETIFSPCLLNVTEKVIEIGRKR</sequence>
<dbReference type="FunFam" id="1.25.40.10:FF:000436">
    <property type="entry name" value="Pentatricopeptide repeat-containing protein At5g39350 family"/>
    <property type="match status" value="1"/>
</dbReference>
<dbReference type="Gene3D" id="1.25.40.10">
    <property type="entry name" value="Tetratricopeptide repeat domain"/>
    <property type="match status" value="4"/>
</dbReference>
<dbReference type="InterPro" id="IPR046960">
    <property type="entry name" value="PPR_At4g14850-like_plant"/>
</dbReference>
<evidence type="ECO:0000313" key="3">
    <source>
        <dbReference type="EMBL" id="KAK9216085.1"/>
    </source>
</evidence>
<dbReference type="GO" id="GO:0009451">
    <property type="term" value="P:RNA modification"/>
    <property type="evidence" value="ECO:0007669"/>
    <property type="project" value="InterPro"/>
</dbReference>
<feature type="repeat" description="PPR" evidence="2">
    <location>
        <begin position="253"/>
        <end position="287"/>
    </location>
</feature>
<keyword evidence="1" id="KW-0677">Repeat</keyword>
<dbReference type="FunFam" id="1.25.40.10:FF:000983">
    <property type="entry name" value="Pentatricopeptide repeat-containing protein, chloroplastic"/>
    <property type="match status" value="1"/>
</dbReference>
<feature type="repeat" description="PPR" evidence="2">
    <location>
        <begin position="455"/>
        <end position="489"/>
    </location>
</feature>
<dbReference type="PANTHER" id="PTHR47926">
    <property type="entry name" value="PENTATRICOPEPTIDE REPEAT-CONTAINING PROTEIN"/>
    <property type="match status" value="1"/>
</dbReference>
<reference evidence="3 4" key="1">
    <citation type="submission" date="2024-05" db="EMBL/GenBank/DDBJ databases">
        <title>Haplotype-resolved chromosome-level genome assembly of Huyou (Citrus changshanensis).</title>
        <authorList>
            <person name="Miao C."/>
            <person name="Chen W."/>
            <person name="Wu Y."/>
            <person name="Wang L."/>
            <person name="Zhao S."/>
            <person name="Grierson D."/>
            <person name="Xu C."/>
            <person name="Chen K."/>
        </authorList>
    </citation>
    <scope>NUCLEOTIDE SEQUENCE [LARGE SCALE GENOMIC DNA]</scope>
    <source>
        <strain evidence="3">01-14</strain>
        <tissue evidence="3">Leaf</tissue>
    </source>
</reference>
<evidence type="ECO:0000256" key="2">
    <source>
        <dbReference type="PROSITE-ProRule" id="PRU00708"/>
    </source>
</evidence>
<feature type="repeat" description="PPR" evidence="2">
    <location>
        <begin position="153"/>
        <end position="187"/>
    </location>
</feature>
<accession>A0AAP0MTN1</accession>
<dbReference type="NCBIfam" id="TIGR00756">
    <property type="entry name" value="PPR"/>
    <property type="match status" value="6"/>
</dbReference>
<comment type="caution">
    <text evidence="3">The sequence shown here is derived from an EMBL/GenBank/DDBJ whole genome shotgun (WGS) entry which is preliminary data.</text>
</comment>
<dbReference type="Proteomes" id="UP001428341">
    <property type="component" value="Unassembled WGS sequence"/>
</dbReference>
<dbReference type="AlphaFoldDB" id="A0AAP0MTN1"/>